<reference evidence="9 10" key="1">
    <citation type="submission" date="2018-10" db="EMBL/GenBank/DDBJ databases">
        <title>A high-quality apple genome assembly.</title>
        <authorList>
            <person name="Hu J."/>
        </authorList>
    </citation>
    <scope>NUCLEOTIDE SEQUENCE [LARGE SCALE GENOMIC DNA]</scope>
    <source>
        <strain evidence="10">cv. HFTH1</strain>
        <tissue evidence="9">Young leaf</tissue>
    </source>
</reference>
<feature type="region of interest" description="Disordered" evidence="7">
    <location>
        <begin position="421"/>
        <end position="461"/>
    </location>
</feature>
<feature type="compositionally biased region" description="Basic and acidic residues" evidence="7">
    <location>
        <begin position="179"/>
        <end position="190"/>
    </location>
</feature>
<dbReference type="GO" id="GO:0003725">
    <property type="term" value="F:double-stranded RNA binding"/>
    <property type="evidence" value="ECO:0007669"/>
    <property type="project" value="InterPro"/>
</dbReference>
<dbReference type="EMBL" id="RDQH01000336">
    <property type="protein sequence ID" value="RXH87393.1"/>
    <property type="molecule type" value="Genomic_DNA"/>
</dbReference>
<feature type="region of interest" description="Disordered" evidence="7">
    <location>
        <begin position="1"/>
        <end position="43"/>
    </location>
</feature>
<dbReference type="InterPro" id="IPR009548">
    <property type="entry name" value="Prkrip1"/>
</dbReference>
<feature type="compositionally biased region" description="Basic and acidic residues" evidence="7">
    <location>
        <begin position="382"/>
        <end position="393"/>
    </location>
</feature>
<evidence type="ECO:0000256" key="6">
    <source>
        <dbReference type="RuleBase" id="RU363132"/>
    </source>
</evidence>
<evidence type="ECO:0000256" key="5">
    <source>
        <dbReference type="ARBA" id="ARBA00023136"/>
    </source>
</evidence>
<dbReference type="GO" id="GO:0009617">
    <property type="term" value="P:response to bacterium"/>
    <property type="evidence" value="ECO:0007669"/>
    <property type="project" value="InterPro"/>
</dbReference>
<feature type="compositionally biased region" description="Basic residues" evidence="7">
    <location>
        <begin position="421"/>
        <end position="440"/>
    </location>
</feature>
<feature type="region of interest" description="Disordered" evidence="7">
    <location>
        <begin position="84"/>
        <end position="120"/>
    </location>
</feature>
<accession>A0A498J0S0</accession>
<dbReference type="PANTHER" id="PTHR10994:SF154">
    <property type="entry name" value="RETICULON-LIKE PROTEIN B11"/>
    <property type="match status" value="1"/>
</dbReference>
<keyword evidence="3 6" id="KW-0256">Endoplasmic reticulum</keyword>
<feature type="compositionally biased region" description="Basic and acidic residues" evidence="7">
    <location>
        <begin position="245"/>
        <end position="257"/>
    </location>
</feature>
<gene>
    <name evidence="9" type="ORF">DVH24_034293</name>
</gene>
<feature type="transmembrane region" description="Helical" evidence="6">
    <location>
        <begin position="501"/>
        <end position="520"/>
    </location>
</feature>
<dbReference type="PANTHER" id="PTHR10994">
    <property type="entry name" value="RETICULON"/>
    <property type="match status" value="1"/>
</dbReference>
<dbReference type="AlphaFoldDB" id="A0A498J0S0"/>
<feature type="compositionally biased region" description="Basic residues" evidence="7">
    <location>
        <begin position="191"/>
        <end position="206"/>
    </location>
</feature>
<name>A0A498J0S0_MALDO</name>
<evidence type="ECO:0000256" key="3">
    <source>
        <dbReference type="ARBA" id="ARBA00022824"/>
    </source>
</evidence>
<keyword evidence="4 6" id="KW-1133">Transmembrane helix</keyword>
<feature type="compositionally biased region" description="Acidic residues" evidence="7">
    <location>
        <begin position="221"/>
        <end position="232"/>
    </location>
</feature>
<dbReference type="InterPro" id="IPR045064">
    <property type="entry name" value="Reticulon-like"/>
</dbReference>
<feature type="compositionally biased region" description="Basic and acidic residues" evidence="7">
    <location>
        <begin position="1"/>
        <end position="10"/>
    </location>
</feature>
<feature type="region of interest" description="Disordered" evidence="7">
    <location>
        <begin position="344"/>
        <end position="393"/>
    </location>
</feature>
<comment type="subcellular location">
    <subcellularLocation>
        <location evidence="1 6">Endoplasmic reticulum membrane</location>
        <topology evidence="1 6">Multi-pass membrane protein</topology>
    </subcellularLocation>
</comment>
<proteinExistence type="predicted"/>
<dbReference type="STRING" id="3750.A0A498J0S0"/>
<feature type="compositionally biased region" description="Basic and acidic residues" evidence="7">
    <location>
        <begin position="90"/>
        <end position="120"/>
    </location>
</feature>
<evidence type="ECO:0000256" key="4">
    <source>
        <dbReference type="ARBA" id="ARBA00022989"/>
    </source>
</evidence>
<evidence type="ECO:0000313" key="9">
    <source>
        <dbReference type="EMBL" id="RXH87393.1"/>
    </source>
</evidence>
<keyword evidence="10" id="KW-1185">Reference proteome</keyword>
<comment type="caution">
    <text evidence="9">The sequence shown here is derived from an EMBL/GenBank/DDBJ whole genome shotgun (WGS) entry which is preliminary data.</text>
</comment>
<feature type="compositionally biased region" description="Basic and acidic residues" evidence="7">
    <location>
        <begin position="344"/>
        <end position="374"/>
    </location>
</feature>
<dbReference type="InterPro" id="IPR003388">
    <property type="entry name" value="Reticulon"/>
</dbReference>
<evidence type="ECO:0000256" key="1">
    <source>
        <dbReference type="ARBA" id="ARBA00004477"/>
    </source>
</evidence>
<dbReference type="PROSITE" id="PS50845">
    <property type="entry name" value="RETICULON"/>
    <property type="match status" value="1"/>
</dbReference>
<protein>
    <recommendedName>
        <fullName evidence="6">Reticulon-like protein</fullName>
    </recommendedName>
</protein>
<dbReference type="Pfam" id="PF06658">
    <property type="entry name" value="DUF1168"/>
    <property type="match status" value="1"/>
</dbReference>
<feature type="domain" description="Reticulon" evidence="8">
    <location>
        <begin position="468"/>
        <end position="654"/>
    </location>
</feature>
<evidence type="ECO:0000313" key="10">
    <source>
        <dbReference type="Proteomes" id="UP000290289"/>
    </source>
</evidence>
<evidence type="ECO:0000256" key="7">
    <source>
        <dbReference type="SAM" id="MobiDB-lite"/>
    </source>
</evidence>
<sequence>MLLGKPKDGDMQLVVGSERKQAHGSDRKLMLPSRPPTTASSTALVEYSRLCSRRRKRTSRSSFEGFSKISRFASITPPVAPPVRLWQLPSEEKKKAATEDLHEEKKRQPSTDARSNKLRDLSDFNESSRAVHLQFKLWDKRCPELSCLSCCNEIASFSTKMKVPEFRRKEAAEFNMRREQRLREAEEKTAKKPLKRKKKNQRKKEKMKTNSGGEEKQKEESSDDDGNPDDQTEQAYGDIQLVAGPERKQAHGSDRKLMLPSRPPTAASSTALVKYTPLVFKEEEEDIKIKLRRILKNFPVRFSNTSGSSAGSPLATSIRSYGSPCKAFLQFNMKKVEKKKAVAEDLHEEKKRQPPTDVRRNKLRDLSDFDESSKVVHLQQTRQKEQDRIARMDVDYQRRKEAAEFNMRREERLREAKEKIAKKRLKHKKKNQRKKEKKMKTNSGGEEKQKEESLDNDGNPDDQTEQAFADVLLWKKWSGGVLLLTSTTASWLLFERAGYNLLSFVANVLLLLVVILFLWAKSASLLNRPLPPLPDMEISEANVVKAADALHAGINRVLSIARDIAIGRNWKLFLQVAFCLWLASYVGSFFNFLTLFYIGVLLSLSVPVLYDKYQDHIDDKLHVANRVIQTQYRKIDDSILKKIPLGSNKEKKLHSIRQSHNTPDALSTSSIQLAFVLHDQTTLIDFLIFNCGHPSYFTSNILVLNLVISRVPTHPTKYSHICYTHFSIMVMLDCPTFHVVLDSANLIFVLKVPSIIQLERGSKTYEYNTEMHSSYNIIEKQKHLKKNHSFNALKKGRAVFMRIWEWECLQKVATLLSATALARREVPGSEKG</sequence>
<feature type="region of interest" description="Disordered" evidence="7">
    <location>
        <begin position="179"/>
        <end position="267"/>
    </location>
</feature>
<feature type="transmembrane region" description="Helical" evidence="6">
    <location>
        <begin position="589"/>
        <end position="610"/>
    </location>
</feature>
<feature type="compositionally biased region" description="Basic and acidic residues" evidence="7">
    <location>
        <begin position="17"/>
        <end position="29"/>
    </location>
</feature>
<organism evidence="9 10">
    <name type="scientific">Malus domestica</name>
    <name type="common">Apple</name>
    <name type="synonym">Pyrus malus</name>
    <dbReference type="NCBI Taxonomy" id="3750"/>
    <lineage>
        <taxon>Eukaryota</taxon>
        <taxon>Viridiplantae</taxon>
        <taxon>Streptophyta</taxon>
        <taxon>Embryophyta</taxon>
        <taxon>Tracheophyta</taxon>
        <taxon>Spermatophyta</taxon>
        <taxon>Magnoliopsida</taxon>
        <taxon>eudicotyledons</taxon>
        <taxon>Gunneridae</taxon>
        <taxon>Pentapetalae</taxon>
        <taxon>rosids</taxon>
        <taxon>fabids</taxon>
        <taxon>Rosales</taxon>
        <taxon>Rosaceae</taxon>
        <taxon>Amygdaloideae</taxon>
        <taxon>Maleae</taxon>
        <taxon>Malus</taxon>
    </lineage>
</organism>
<keyword evidence="5 6" id="KW-0472">Membrane</keyword>
<keyword evidence="2 6" id="KW-0812">Transmembrane</keyword>
<dbReference type="Pfam" id="PF02453">
    <property type="entry name" value="Reticulon"/>
    <property type="match status" value="1"/>
</dbReference>
<dbReference type="Proteomes" id="UP000290289">
    <property type="component" value="Chromosome 10"/>
</dbReference>
<evidence type="ECO:0000259" key="8">
    <source>
        <dbReference type="PROSITE" id="PS50845"/>
    </source>
</evidence>
<dbReference type="GO" id="GO:0005789">
    <property type="term" value="C:endoplasmic reticulum membrane"/>
    <property type="evidence" value="ECO:0007669"/>
    <property type="project" value="UniProtKB-SubCell"/>
</dbReference>
<evidence type="ECO:0000256" key="2">
    <source>
        <dbReference type="ARBA" id="ARBA00022692"/>
    </source>
</evidence>